<evidence type="ECO:0000259" key="6">
    <source>
        <dbReference type="PROSITE" id="PS50109"/>
    </source>
</evidence>
<evidence type="ECO:0000256" key="3">
    <source>
        <dbReference type="ARBA" id="ARBA00022553"/>
    </source>
</evidence>
<dbReference type="CDD" id="cd16922">
    <property type="entry name" value="HATPase_EvgS-ArcB-TorS-like"/>
    <property type="match status" value="1"/>
</dbReference>
<feature type="transmembrane region" description="Helical" evidence="5">
    <location>
        <begin position="21"/>
        <end position="40"/>
    </location>
</feature>
<dbReference type="SMART" id="SM00448">
    <property type="entry name" value="REC"/>
    <property type="match status" value="1"/>
</dbReference>
<dbReference type="Pfam" id="PF02518">
    <property type="entry name" value="HATPase_c"/>
    <property type="match status" value="1"/>
</dbReference>
<evidence type="ECO:0000256" key="1">
    <source>
        <dbReference type="ARBA" id="ARBA00000085"/>
    </source>
</evidence>
<comment type="catalytic activity">
    <reaction evidence="1">
        <text>ATP + protein L-histidine = ADP + protein N-phospho-L-histidine.</text>
        <dbReference type="EC" id="2.7.13.3"/>
    </reaction>
</comment>
<dbReference type="InterPro" id="IPR005467">
    <property type="entry name" value="His_kinase_dom"/>
</dbReference>
<dbReference type="RefSeq" id="WP_005877299.1">
    <property type="nucleotide sequence ID" value="NZ_CABMNL010000001.1"/>
</dbReference>
<dbReference type="Gene3D" id="3.30.565.10">
    <property type="entry name" value="Histidine kinase-like ATPase, C-terminal domain"/>
    <property type="match status" value="1"/>
</dbReference>
<dbReference type="SUPFAM" id="SSF47384">
    <property type="entry name" value="Homodimeric domain of signal transducing histidine kinase"/>
    <property type="match status" value="1"/>
</dbReference>
<dbReference type="InterPro" id="IPR036097">
    <property type="entry name" value="HisK_dim/P_sf"/>
</dbReference>
<dbReference type="InterPro" id="IPR003661">
    <property type="entry name" value="HisK_dim/P_dom"/>
</dbReference>
<dbReference type="Gene3D" id="3.40.50.2300">
    <property type="match status" value="1"/>
</dbReference>
<keyword evidence="5" id="KW-0812">Transmembrane</keyword>
<feature type="domain" description="Histidine kinase" evidence="6">
    <location>
        <begin position="350"/>
        <end position="573"/>
    </location>
</feature>
<feature type="domain" description="Response regulatory" evidence="7">
    <location>
        <begin position="592"/>
        <end position="713"/>
    </location>
</feature>
<dbReference type="Proteomes" id="UP000003973">
    <property type="component" value="Unassembled WGS sequence"/>
</dbReference>
<evidence type="ECO:0000313" key="9">
    <source>
        <dbReference type="Proteomes" id="UP000003973"/>
    </source>
</evidence>
<dbReference type="InterPro" id="IPR003594">
    <property type="entry name" value="HATPase_dom"/>
</dbReference>
<dbReference type="PANTHER" id="PTHR45339:SF5">
    <property type="entry name" value="HISTIDINE KINASE"/>
    <property type="match status" value="1"/>
</dbReference>
<organism evidence="8 9">
    <name type="scientific">Oxalobacter paraformigenes</name>
    <dbReference type="NCBI Taxonomy" id="556268"/>
    <lineage>
        <taxon>Bacteria</taxon>
        <taxon>Pseudomonadati</taxon>
        <taxon>Pseudomonadota</taxon>
        <taxon>Betaproteobacteria</taxon>
        <taxon>Burkholderiales</taxon>
        <taxon>Oxalobacteraceae</taxon>
        <taxon>Oxalobacter</taxon>
    </lineage>
</organism>
<comment type="caution">
    <text evidence="8">The sequence shown here is derived from an EMBL/GenBank/DDBJ whole genome shotgun (WGS) entry which is preliminary data.</text>
</comment>
<feature type="modified residue" description="4-aspartylphosphate" evidence="4">
    <location>
        <position position="644"/>
    </location>
</feature>
<dbReference type="Gene3D" id="1.10.287.130">
    <property type="match status" value="1"/>
</dbReference>
<dbReference type="InterPro" id="IPR001789">
    <property type="entry name" value="Sig_transdc_resp-reg_receiver"/>
</dbReference>
<dbReference type="Pfam" id="PF00512">
    <property type="entry name" value="HisKA"/>
    <property type="match status" value="1"/>
</dbReference>
<dbReference type="Pfam" id="PF00072">
    <property type="entry name" value="Response_reg"/>
    <property type="match status" value="1"/>
</dbReference>
<dbReference type="PANTHER" id="PTHR45339">
    <property type="entry name" value="HYBRID SIGNAL TRANSDUCTION HISTIDINE KINASE J"/>
    <property type="match status" value="1"/>
</dbReference>
<sequence length="718" mass="79665">MASDTHSSGNGRLARKIRIGYLLILVIVLFTLGFELFNIYRLSSQIDRNIRNSIVNYASQTASRMTDRFESRNRSLEALKFDIENRDVSGRQSLLASLQNYNRLWGAVASGVIFRDGGTLLSDGTSVIFENDLDLYGVEHYSSKLSITKQTVNGESVLVFAKPCDRKFGDRAIAAVFSAIDMKSLAKSLGEYDYHDASLTVVRNNGDVVYKQNSEPGILGVNCFDDLRAMTLGWPDSVEQMKNRMKVSMNGTLAYTKDKEERYLAYIPLKVNYWYLIVVTKAKSIDYTALTQQYYVISGILVMAILIVSFVAMANLNIHNYRVAQANRQLRQAVEQANQANAARRDFLARISHEIRTPLNGIVGMIELVRLEYDAKEKCLEYLRKATVSANYLLGLLSDVLDISRIESGKLTLHNDLADMRVLREEVEALAGTLAEKRQLTIRIDDSGMKHRYFVTDYLRLKQVLVNLVSNAIKYTGDGGHIVVNFSEEAATEDSRSLVTLQVQDDGQGIAPDKLKEIFEPFEQGGGGKKRENGVGLGLSIVTGTVTLMGGHINVESEPGRGSRFTITLPLTVGEKSHGIWQEPVTDLNGVSILMAEDNELNAEIALALLEDKGAKVTVVPDGAAAVDAFSQAEPGTYDVILMDIQMPRMDGTSATRAIRGLAREDAARIPVIAMTANAFEEQKTEMVKAGMNDFLFKPIDINRVCACIRKWMKAEEP</sequence>
<dbReference type="SUPFAM" id="SSF55874">
    <property type="entry name" value="ATPase domain of HSP90 chaperone/DNA topoisomerase II/histidine kinase"/>
    <property type="match status" value="1"/>
</dbReference>
<dbReference type="GO" id="GO:0000155">
    <property type="term" value="F:phosphorelay sensor kinase activity"/>
    <property type="evidence" value="ECO:0007669"/>
    <property type="project" value="InterPro"/>
</dbReference>
<dbReference type="InterPro" id="IPR036890">
    <property type="entry name" value="HATPase_C_sf"/>
</dbReference>
<evidence type="ECO:0000256" key="5">
    <source>
        <dbReference type="SAM" id="Phobius"/>
    </source>
</evidence>
<evidence type="ECO:0000313" key="8">
    <source>
        <dbReference type="EMBL" id="EEO27944.1"/>
    </source>
</evidence>
<proteinExistence type="predicted"/>
<feature type="transmembrane region" description="Helical" evidence="5">
    <location>
        <begin position="294"/>
        <end position="318"/>
    </location>
</feature>
<dbReference type="SMART" id="SM00388">
    <property type="entry name" value="HisKA"/>
    <property type="match status" value="1"/>
</dbReference>
<keyword evidence="9" id="KW-1185">Reference proteome</keyword>
<dbReference type="InterPro" id="IPR011006">
    <property type="entry name" value="CheY-like_superfamily"/>
</dbReference>
<accession>C3X407</accession>
<dbReference type="SMART" id="SM00387">
    <property type="entry name" value="HATPase_c"/>
    <property type="match status" value="1"/>
</dbReference>
<keyword evidence="5" id="KW-0472">Membrane</keyword>
<evidence type="ECO:0000256" key="4">
    <source>
        <dbReference type="PROSITE-ProRule" id="PRU00169"/>
    </source>
</evidence>
<protein>
    <recommendedName>
        <fullName evidence="2">histidine kinase</fullName>
        <ecNumber evidence="2">2.7.13.3</ecNumber>
    </recommendedName>
</protein>
<reference evidence="8" key="1">
    <citation type="submission" date="2011-10" db="EMBL/GenBank/DDBJ databases">
        <title>The Genome Sequence of Oxalobacter formigenes HOxBLS.</title>
        <authorList>
            <consortium name="The Broad Institute Genome Sequencing Platform"/>
            <person name="Earl A."/>
            <person name="Ward D."/>
            <person name="Feldgarden M."/>
            <person name="Gevers D."/>
            <person name="Allison M.J."/>
            <person name="Humphrey S."/>
            <person name="Young S.K."/>
            <person name="Zeng Q."/>
            <person name="Gargeya S."/>
            <person name="Fitzgerald M."/>
            <person name="Haas B."/>
            <person name="Abouelleil A."/>
            <person name="Alvarado L."/>
            <person name="Arachchi H.M."/>
            <person name="Berlin A."/>
            <person name="Brown A."/>
            <person name="Chapman S.B."/>
            <person name="Chen Z."/>
            <person name="Dunbar C."/>
            <person name="Freedman E."/>
            <person name="Gearin G."/>
            <person name="Goldberg J."/>
            <person name="Griggs A."/>
            <person name="Gujja S."/>
            <person name="Heiman D."/>
            <person name="Howarth C."/>
            <person name="Larson L."/>
            <person name="Lui A."/>
            <person name="MacDonald P.J.P."/>
            <person name="Montmayeur A."/>
            <person name="Murphy C."/>
            <person name="Neiman D."/>
            <person name="Pearson M."/>
            <person name="Priest M."/>
            <person name="Roberts A."/>
            <person name="Saif S."/>
            <person name="Shea T."/>
            <person name="Shenoy N."/>
            <person name="Sisk P."/>
            <person name="Stolte C."/>
            <person name="Sykes S."/>
            <person name="Wortman J."/>
            <person name="Nusbaum C."/>
            <person name="Birren B."/>
        </authorList>
    </citation>
    <scope>NUCLEOTIDE SEQUENCE [LARGE SCALE GENOMIC DNA]</scope>
    <source>
        <strain evidence="8">HOxBLS</strain>
    </source>
</reference>
<dbReference type="CDD" id="cd17546">
    <property type="entry name" value="REC_hyHK_CKI1_RcsC-like"/>
    <property type="match status" value="1"/>
</dbReference>
<gene>
    <name evidence="8" type="ORF">OFAG_01096</name>
</gene>
<name>C3X407_9BURK</name>
<dbReference type="eggNOG" id="COG0642">
    <property type="taxonomic scope" value="Bacteria"/>
</dbReference>
<dbReference type="HOGENOM" id="CLU_000445_114_21_4"/>
<keyword evidence="3 4" id="KW-0597">Phosphoprotein</keyword>
<evidence type="ECO:0000259" key="7">
    <source>
        <dbReference type="PROSITE" id="PS50110"/>
    </source>
</evidence>
<dbReference type="SUPFAM" id="SSF52172">
    <property type="entry name" value="CheY-like"/>
    <property type="match status" value="1"/>
</dbReference>
<dbReference type="AlphaFoldDB" id="C3X407"/>
<dbReference type="InterPro" id="IPR004358">
    <property type="entry name" value="Sig_transdc_His_kin-like_C"/>
</dbReference>
<evidence type="ECO:0000256" key="2">
    <source>
        <dbReference type="ARBA" id="ARBA00012438"/>
    </source>
</evidence>
<dbReference type="EMBL" id="ACDP02000010">
    <property type="protein sequence ID" value="EEO27944.1"/>
    <property type="molecule type" value="Genomic_DNA"/>
</dbReference>
<dbReference type="PROSITE" id="PS50110">
    <property type="entry name" value="RESPONSE_REGULATORY"/>
    <property type="match status" value="1"/>
</dbReference>
<dbReference type="CDD" id="cd00082">
    <property type="entry name" value="HisKA"/>
    <property type="match status" value="1"/>
</dbReference>
<dbReference type="PROSITE" id="PS50109">
    <property type="entry name" value="HIS_KIN"/>
    <property type="match status" value="1"/>
</dbReference>
<dbReference type="EC" id="2.7.13.3" evidence="2"/>
<keyword evidence="5" id="KW-1133">Transmembrane helix</keyword>
<dbReference type="PRINTS" id="PR00344">
    <property type="entry name" value="BCTRLSENSOR"/>
</dbReference>
<dbReference type="Gene3D" id="3.30.450.20">
    <property type="entry name" value="PAS domain"/>
    <property type="match status" value="1"/>
</dbReference>